<keyword evidence="1" id="KW-0812">Transmembrane</keyword>
<sequence length="274" mass="31286">MANYGTLLYINDALASILSLFLNSILFYCVIRNWTNELRQLNLILIQNIVLDVVYSLFPITLGIVNSDIILCNLHLCSSWFLDSCRRVGIVYRWSDFCFHVGSVSYLPHQIGCVVYCIFCMMLALLVYAFAMQFYFRYRTLCRNLKVSTALQFILCIFAISVSSSIAVELMIAYKFQCDLSSYDNKTYKTISQYLIISKNTAFVVSHTSSFLLASVFGGASLTILISSALSVYYARRISQFVNYTVSLTTRFKNTYLTTFHAGYKRSIVFENVS</sequence>
<dbReference type="AlphaFoldDB" id="A0A7E4WA87"/>
<dbReference type="InterPro" id="IPR019428">
    <property type="entry name" value="7TM_GPCR_serpentine_rcpt_Str"/>
</dbReference>
<accession>A0A7E4WA87</accession>
<feature type="transmembrane region" description="Helical" evidence="1">
    <location>
        <begin position="211"/>
        <end position="235"/>
    </location>
</feature>
<evidence type="ECO:0000313" key="3">
    <source>
        <dbReference type="WBParaSite" id="Pan_g8861.t2"/>
    </source>
</evidence>
<name>A0A7E4WA87_PANRE</name>
<protein>
    <submittedName>
        <fullName evidence="3">G protein-coupled receptor</fullName>
    </submittedName>
</protein>
<reference evidence="3" key="2">
    <citation type="submission" date="2020-10" db="UniProtKB">
        <authorList>
            <consortium name="WormBaseParasite"/>
        </authorList>
    </citation>
    <scope>IDENTIFICATION</scope>
</reference>
<evidence type="ECO:0000313" key="2">
    <source>
        <dbReference type="Proteomes" id="UP000492821"/>
    </source>
</evidence>
<reference evidence="2" key="1">
    <citation type="journal article" date="2013" name="Genetics">
        <title>The draft genome and transcriptome of Panagrellus redivivus are shaped by the harsh demands of a free-living lifestyle.</title>
        <authorList>
            <person name="Srinivasan J."/>
            <person name="Dillman A.R."/>
            <person name="Macchietto M.G."/>
            <person name="Heikkinen L."/>
            <person name="Lakso M."/>
            <person name="Fracchia K.M."/>
            <person name="Antoshechkin I."/>
            <person name="Mortazavi A."/>
            <person name="Wong G."/>
            <person name="Sternberg P.W."/>
        </authorList>
    </citation>
    <scope>NUCLEOTIDE SEQUENCE [LARGE SCALE GENOMIC DNA]</scope>
    <source>
        <strain evidence="2">MT8872</strain>
    </source>
</reference>
<dbReference type="Pfam" id="PF10326">
    <property type="entry name" value="7TM_GPCR_Str"/>
    <property type="match status" value="1"/>
</dbReference>
<dbReference type="WBParaSite" id="Pan_g8861.t2">
    <property type="protein sequence ID" value="Pan_g8861.t2"/>
    <property type="gene ID" value="Pan_g8861"/>
</dbReference>
<keyword evidence="2" id="KW-1185">Reference proteome</keyword>
<proteinExistence type="predicted"/>
<feature type="transmembrane region" description="Helical" evidence="1">
    <location>
        <begin position="43"/>
        <end position="65"/>
    </location>
</feature>
<keyword evidence="1" id="KW-1133">Transmembrane helix</keyword>
<organism evidence="2 3">
    <name type="scientific">Panagrellus redivivus</name>
    <name type="common">Microworm</name>
    <dbReference type="NCBI Taxonomy" id="6233"/>
    <lineage>
        <taxon>Eukaryota</taxon>
        <taxon>Metazoa</taxon>
        <taxon>Ecdysozoa</taxon>
        <taxon>Nematoda</taxon>
        <taxon>Chromadorea</taxon>
        <taxon>Rhabditida</taxon>
        <taxon>Tylenchina</taxon>
        <taxon>Panagrolaimomorpha</taxon>
        <taxon>Panagrolaimoidea</taxon>
        <taxon>Panagrolaimidae</taxon>
        <taxon>Panagrellus</taxon>
    </lineage>
</organism>
<feature type="transmembrane region" description="Helical" evidence="1">
    <location>
        <begin position="13"/>
        <end position="31"/>
    </location>
</feature>
<feature type="transmembrane region" description="Helical" evidence="1">
    <location>
        <begin position="109"/>
        <end position="131"/>
    </location>
</feature>
<dbReference type="Proteomes" id="UP000492821">
    <property type="component" value="Unassembled WGS sequence"/>
</dbReference>
<evidence type="ECO:0000256" key="1">
    <source>
        <dbReference type="SAM" id="Phobius"/>
    </source>
</evidence>
<keyword evidence="1" id="KW-0472">Membrane</keyword>
<feature type="transmembrane region" description="Helical" evidence="1">
    <location>
        <begin position="151"/>
        <end position="174"/>
    </location>
</feature>